<evidence type="ECO:0000259" key="2">
    <source>
        <dbReference type="Pfam" id="PF01548"/>
    </source>
</evidence>
<gene>
    <name evidence="4" type="ORF">E0W60_30345</name>
</gene>
<dbReference type="OrthoDB" id="4337860at2"/>
<dbReference type="AlphaFoldDB" id="A0A4P7LGP2"/>
<sequence>MEQEQDEVILGVDTHLDTHVGAVISSTGKLLGTQSVSADTNGYLNLLTWANSFGCLRRAGVEGTGTYGAGLARVLRDHDIEVLEVNRPDRAARRSRGKSDPTDAENAARAVLSGKATALPKAQSGAAEAMRAVSVARRSAVKAKTQAINQLRALLVSAPQEIRERLLKEKTAECVASCARLRSLGDTPLLQTLTATLRLLAKRWLALAEELSTLDGMLDRLTSRHAKRLRERFGVGPQTAAVLVAVAGDNPDRLKNEAALAALCGTSPLQASSGKTVRHRLNRGGDRSANNALWTIAMVRMRSDPRTRSYVDRRTKEGMSKKEIHRCLKRYIVRELYPLILADLTDSSRAA</sequence>
<dbReference type="InterPro" id="IPR047650">
    <property type="entry name" value="Transpos_IS110"/>
</dbReference>
<protein>
    <submittedName>
        <fullName evidence="4">IS110 family transposase</fullName>
    </submittedName>
</protein>
<geneLocation type="plasmid" evidence="4">
    <name>unnamed1</name>
</geneLocation>
<dbReference type="PANTHER" id="PTHR33055:SF16">
    <property type="entry name" value="TRANSPOSASE FOR INSERTION SEQUENCE ELEMENT IS1547"/>
    <property type="match status" value="1"/>
</dbReference>
<dbReference type="Pfam" id="PF02371">
    <property type="entry name" value="Transposase_20"/>
    <property type="match status" value="1"/>
</dbReference>
<dbReference type="InterPro" id="IPR003346">
    <property type="entry name" value="Transposase_20"/>
</dbReference>
<dbReference type="GO" id="GO:0004803">
    <property type="term" value="F:transposase activity"/>
    <property type="evidence" value="ECO:0007669"/>
    <property type="project" value="InterPro"/>
</dbReference>
<feature type="region of interest" description="Disordered" evidence="1">
    <location>
        <begin position="87"/>
        <end position="107"/>
    </location>
</feature>
<evidence type="ECO:0000313" key="5">
    <source>
        <dbReference type="Proteomes" id="UP000295294"/>
    </source>
</evidence>
<evidence type="ECO:0000259" key="3">
    <source>
        <dbReference type="Pfam" id="PF02371"/>
    </source>
</evidence>
<dbReference type="GO" id="GO:0006313">
    <property type="term" value="P:DNA transposition"/>
    <property type="evidence" value="ECO:0007669"/>
    <property type="project" value="InterPro"/>
</dbReference>
<feature type="compositionally biased region" description="Basic and acidic residues" evidence="1">
    <location>
        <begin position="87"/>
        <end position="101"/>
    </location>
</feature>
<reference evidence="4 5" key="1">
    <citation type="submission" date="2019-03" db="EMBL/GenBank/DDBJ databases">
        <title>Efficiently degradation of phenoxyalkanoic acid herbicides by Cupriavidus oxalaticus strain X32.</title>
        <authorList>
            <person name="Sheng X."/>
        </authorList>
    </citation>
    <scope>NUCLEOTIDE SEQUENCE [LARGE SCALE GENOMIC DNA]</scope>
    <source>
        <strain evidence="4 5">X32</strain>
        <plasmid evidence="4 5">unnamed1</plasmid>
    </source>
</reference>
<feature type="domain" description="Transposase IS116/IS110/IS902 C-terminal" evidence="3">
    <location>
        <begin position="227"/>
        <end position="311"/>
    </location>
</feature>
<keyword evidence="4" id="KW-0614">Plasmid</keyword>
<dbReference type="InterPro" id="IPR002525">
    <property type="entry name" value="Transp_IS110-like_N"/>
</dbReference>
<dbReference type="RefSeq" id="WP_135706610.1">
    <property type="nucleotide sequence ID" value="NZ_CP038636.1"/>
</dbReference>
<name>A0A4P7LGP2_9BURK</name>
<dbReference type="GO" id="GO:0003677">
    <property type="term" value="F:DNA binding"/>
    <property type="evidence" value="ECO:0007669"/>
    <property type="project" value="InterPro"/>
</dbReference>
<organism evidence="4 5">
    <name type="scientific">Cupriavidus oxalaticus</name>
    <dbReference type="NCBI Taxonomy" id="96344"/>
    <lineage>
        <taxon>Bacteria</taxon>
        <taxon>Pseudomonadati</taxon>
        <taxon>Pseudomonadota</taxon>
        <taxon>Betaproteobacteria</taxon>
        <taxon>Burkholderiales</taxon>
        <taxon>Burkholderiaceae</taxon>
        <taxon>Cupriavidus</taxon>
    </lineage>
</organism>
<dbReference type="NCBIfam" id="NF033542">
    <property type="entry name" value="transpos_IS110"/>
    <property type="match status" value="1"/>
</dbReference>
<feature type="domain" description="Transposase IS110-like N-terminal" evidence="2">
    <location>
        <begin position="10"/>
        <end position="156"/>
    </location>
</feature>
<accession>A0A4P7LGP2</accession>
<dbReference type="KEGG" id="cox:E0W60_30345"/>
<dbReference type="PANTHER" id="PTHR33055">
    <property type="entry name" value="TRANSPOSASE FOR INSERTION SEQUENCE ELEMENT IS1111A"/>
    <property type="match status" value="1"/>
</dbReference>
<proteinExistence type="predicted"/>
<evidence type="ECO:0000313" key="4">
    <source>
        <dbReference type="EMBL" id="QBY55364.1"/>
    </source>
</evidence>
<dbReference type="EMBL" id="CP038636">
    <property type="protein sequence ID" value="QBY55364.1"/>
    <property type="molecule type" value="Genomic_DNA"/>
</dbReference>
<dbReference type="Pfam" id="PF01548">
    <property type="entry name" value="DEDD_Tnp_IS110"/>
    <property type="match status" value="1"/>
</dbReference>
<evidence type="ECO:0000256" key="1">
    <source>
        <dbReference type="SAM" id="MobiDB-lite"/>
    </source>
</evidence>
<dbReference type="Proteomes" id="UP000295294">
    <property type="component" value="Plasmid unnamed1"/>
</dbReference>